<evidence type="ECO:0000313" key="2">
    <source>
        <dbReference type="EMBL" id="NKX55101.1"/>
    </source>
</evidence>
<protein>
    <submittedName>
        <fullName evidence="2">DUF1761 domain-containing protein</fullName>
    </submittedName>
</protein>
<reference evidence="2 3" key="1">
    <citation type="submission" date="2020-04" db="EMBL/GenBank/DDBJ databases">
        <title>Arthrobacter sp. nov.</title>
        <authorList>
            <person name="Liu S."/>
        </authorList>
    </citation>
    <scope>NUCLEOTIDE SEQUENCE [LARGE SCALE GENOMIC DNA]</scope>
    <source>
        <strain evidence="2 3">E918</strain>
    </source>
</reference>
<keyword evidence="1" id="KW-0472">Membrane</keyword>
<feature type="transmembrane region" description="Helical" evidence="1">
    <location>
        <begin position="80"/>
        <end position="103"/>
    </location>
</feature>
<feature type="transmembrane region" description="Helical" evidence="1">
    <location>
        <begin position="53"/>
        <end position="74"/>
    </location>
</feature>
<dbReference type="EMBL" id="JAAZSQ010000009">
    <property type="protein sequence ID" value="NKX55101.1"/>
    <property type="molecule type" value="Genomic_DNA"/>
</dbReference>
<keyword evidence="1" id="KW-1133">Transmembrane helix</keyword>
<organism evidence="2 3">
    <name type="scientific">Arthrobacter mobilis</name>
    <dbReference type="NCBI Taxonomy" id="2724944"/>
    <lineage>
        <taxon>Bacteria</taxon>
        <taxon>Bacillati</taxon>
        <taxon>Actinomycetota</taxon>
        <taxon>Actinomycetes</taxon>
        <taxon>Micrococcales</taxon>
        <taxon>Micrococcaceae</taxon>
        <taxon>Arthrobacter</taxon>
    </lineage>
</organism>
<name>A0A7X6HFI9_9MICC</name>
<keyword evidence="3" id="KW-1185">Reference proteome</keyword>
<accession>A0A7X6HFI9</accession>
<dbReference type="RefSeq" id="WP_168486429.1">
    <property type="nucleotide sequence ID" value="NZ_JAAZSQ010000009.1"/>
</dbReference>
<feature type="transmembrane region" description="Helical" evidence="1">
    <location>
        <begin position="6"/>
        <end position="26"/>
    </location>
</feature>
<proteinExistence type="predicted"/>
<feature type="transmembrane region" description="Helical" evidence="1">
    <location>
        <begin position="115"/>
        <end position="139"/>
    </location>
</feature>
<keyword evidence="1" id="KW-0812">Transmembrane</keyword>
<evidence type="ECO:0000313" key="3">
    <source>
        <dbReference type="Proteomes" id="UP000544090"/>
    </source>
</evidence>
<gene>
    <name evidence="2" type="ORF">HGG74_11220</name>
</gene>
<comment type="caution">
    <text evidence="2">The sequence shown here is derived from an EMBL/GenBank/DDBJ whole genome shotgun (WGS) entry which is preliminary data.</text>
</comment>
<sequence length="142" mass="15070">MIPEINVWAVLAATVASLVVGSLWYARKVFGNYWIRTSGVSDEQLSSRSPRPIIITVVVSFVSAWVLAGAAAIAQPFYGGSFLANSVVTALILWAGFTAARFITHDAFEGRPAGLTLVNIGHELATFLVMALVIGLFGITSA</sequence>
<dbReference type="Proteomes" id="UP000544090">
    <property type="component" value="Unassembled WGS sequence"/>
</dbReference>
<dbReference type="InterPro" id="IPR013879">
    <property type="entry name" value="DUF1761"/>
</dbReference>
<dbReference type="AlphaFoldDB" id="A0A7X6HFI9"/>
<evidence type="ECO:0000256" key="1">
    <source>
        <dbReference type="SAM" id="Phobius"/>
    </source>
</evidence>
<dbReference type="Pfam" id="PF08570">
    <property type="entry name" value="DUF1761"/>
    <property type="match status" value="1"/>
</dbReference>